<evidence type="ECO:0000256" key="1">
    <source>
        <dbReference type="SAM" id="Phobius"/>
    </source>
</evidence>
<keyword evidence="1" id="KW-0812">Transmembrane</keyword>
<comment type="caution">
    <text evidence="2">The sequence shown here is derived from an EMBL/GenBank/DDBJ whole genome shotgun (WGS) entry which is preliminary data.</text>
</comment>
<organism evidence="2 3">
    <name type="scientific">Trichinella murrelli</name>
    <dbReference type="NCBI Taxonomy" id="144512"/>
    <lineage>
        <taxon>Eukaryota</taxon>
        <taxon>Metazoa</taxon>
        <taxon>Ecdysozoa</taxon>
        <taxon>Nematoda</taxon>
        <taxon>Enoplea</taxon>
        <taxon>Dorylaimia</taxon>
        <taxon>Trichinellida</taxon>
        <taxon>Trichinellidae</taxon>
        <taxon>Trichinella</taxon>
    </lineage>
</organism>
<keyword evidence="1" id="KW-1133">Transmembrane helix</keyword>
<evidence type="ECO:0008006" key="4">
    <source>
        <dbReference type="Google" id="ProtNLM"/>
    </source>
</evidence>
<evidence type="ECO:0000313" key="3">
    <source>
        <dbReference type="Proteomes" id="UP000055048"/>
    </source>
</evidence>
<name>A0A0V0UBP9_9BILA</name>
<reference evidence="2 3" key="1">
    <citation type="submission" date="2015-01" db="EMBL/GenBank/DDBJ databases">
        <title>Evolution of Trichinella species and genotypes.</title>
        <authorList>
            <person name="Korhonen P.K."/>
            <person name="Edoardo P."/>
            <person name="Giuseppe L.R."/>
            <person name="Gasser R.B."/>
        </authorList>
    </citation>
    <scope>NUCLEOTIDE SEQUENCE [LARGE SCALE GENOMIC DNA]</scope>
    <source>
        <strain evidence="2">ISS417</strain>
    </source>
</reference>
<evidence type="ECO:0000313" key="2">
    <source>
        <dbReference type="EMBL" id="KRX48748.1"/>
    </source>
</evidence>
<keyword evidence="1" id="KW-0472">Membrane</keyword>
<dbReference type="EMBL" id="JYDJ01000025">
    <property type="protein sequence ID" value="KRX48748.1"/>
    <property type="molecule type" value="Genomic_DNA"/>
</dbReference>
<dbReference type="AlphaFoldDB" id="A0A0V0UBP9"/>
<keyword evidence="3" id="KW-1185">Reference proteome</keyword>
<sequence>MKLVPFATRVRMDVKAFPSRPIAADATQIAFLTVLIVFLVTQVRNCEGESRILNDLHRITCGLRHPMKLVPFATRVRMDVKAFPSRPSNRYVAVHPSILFLIAMDYVIRKLFSRSQWHSEIAFPTVLMFFLDTPGYASGYASGNFLKISNFLKYSPRLYPQATPKGN</sequence>
<protein>
    <recommendedName>
        <fullName evidence="4">Transmembrane protein</fullName>
    </recommendedName>
</protein>
<dbReference type="Proteomes" id="UP000055048">
    <property type="component" value="Unassembled WGS sequence"/>
</dbReference>
<gene>
    <name evidence="2" type="ORF">T05_8066</name>
</gene>
<feature type="transmembrane region" description="Helical" evidence="1">
    <location>
        <begin position="21"/>
        <end position="41"/>
    </location>
</feature>
<proteinExistence type="predicted"/>
<accession>A0A0V0UBP9</accession>